<keyword evidence="5" id="KW-1185">Reference proteome</keyword>
<organism evidence="4 5">
    <name type="scientific">Gottfriedia luciferensis</name>
    <dbReference type="NCBI Taxonomy" id="178774"/>
    <lineage>
        <taxon>Bacteria</taxon>
        <taxon>Bacillati</taxon>
        <taxon>Bacillota</taxon>
        <taxon>Bacilli</taxon>
        <taxon>Bacillales</taxon>
        <taxon>Bacillaceae</taxon>
        <taxon>Gottfriedia</taxon>
    </lineage>
</organism>
<feature type="domain" description="Flavodoxin-like fold" evidence="3">
    <location>
        <begin position="1"/>
        <end position="186"/>
    </location>
</feature>
<dbReference type="InterPro" id="IPR051545">
    <property type="entry name" value="NAD(P)H_dehydrogenase_qn"/>
</dbReference>
<evidence type="ECO:0000313" key="4">
    <source>
        <dbReference type="EMBL" id="ODG89998.1"/>
    </source>
</evidence>
<dbReference type="PANTHER" id="PTHR10204">
    <property type="entry name" value="NAD P H OXIDOREDUCTASE-RELATED"/>
    <property type="match status" value="1"/>
</dbReference>
<name>A0ABX2ZJZ1_9BACI</name>
<sequence>MKTLIIYTHPNHQSLCYSFLQNVIKGCNENTNIKELQVLDLYEEGFNPLLVFNENKRRRDMHRDPDLEKYRKQILWADQLVLVYPIWWGRPPAMLLGYIDQMFASNFAYKDKKGLLPMGLLKGKSVVCISTMKGPAKYPLLWLNNAHKILMKRALFQFVGINKVKFFEFGKMESPNGKQKKKLEKVYQYFKKIESKQVLLS</sequence>
<accession>A0ABX2ZJZ1</accession>
<dbReference type="Proteomes" id="UP000094580">
    <property type="component" value="Unassembled WGS sequence"/>
</dbReference>
<dbReference type="InterPro" id="IPR003680">
    <property type="entry name" value="Flavodoxin_fold"/>
</dbReference>
<evidence type="ECO:0000256" key="1">
    <source>
        <dbReference type="ARBA" id="ARBA00006252"/>
    </source>
</evidence>
<dbReference type="EMBL" id="MDKC01000036">
    <property type="protein sequence ID" value="ODG89998.1"/>
    <property type="molecule type" value="Genomic_DNA"/>
</dbReference>
<dbReference type="SUPFAM" id="SSF52218">
    <property type="entry name" value="Flavoproteins"/>
    <property type="match status" value="1"/>
</dbReference>
<dbReference type="RefSeq" id="WP_069035327.1">
    <property type="nucleotide sequence ID" value="NZ_MDKC01000036.1"/>
</dbReference>
<comment type="caution">
    <text evidence="4">The sequence shown here is derived from an EMBL/GenBank/DDBJ whole genome shotgun (WGS) entry which is preliminary data.</text>
</comment>
<gene>
    <name evidence="4" type="ORF">BED47_14115</name>
</gene>
<keyword evidence="2" id="KW-0560">Oxidoreductase</keyword>
<dbReference type="PANTHER" id="PTHR10204:SF34">
    <property type="entry name" value="NAD(P)H DEHYDROGENASE [QUINONE] 1 ISOFORM 1"/>
    <property type="match status" value="1"/>
</dbReference>
<proteinExistence type="inferred from homology"/>
<evidence type="ECO:0000259" key="3">
    <source>
        <dbReference type="Pfam" id="PF02525"/>
    </source>
</evidence>
<dbReference type="InterPro" id="IPR029039">
    <property type="entry name" value="Flavoprotein-like_sf"/>
</dbReference>
<evidence type="ECO:0000313" key="5">
    <source>
        <dbReference type="Proteomes" id="UP000094580"/>
    </source>
</evidence>
<dbReference type="Pfam" id="PF02525">
    <property type="entry name" value="Flavodoxin_2"/>
    <property type="match status" value="1"/>
</dbReference>
<evidence type="ECO:0000256" key="2">
    <source>
        <dbReference type="ARBA" id="ARBA00023002"/>
    </source>
</evidence>
<dbReference type="Gene3D" id="3.40.50.360">
    <property type="match status" value="1"/>
</dbReference>
<comment type="similarity">
    <text evidence="1">Belongs to the NAD(P)H dehydrogenase (quinone) family.</text>
</comment>
<reference evidence="4 5" key="1">
    <citation type="submission" date="2016-07" db="EMBL/GenBank/DDBJ databases">
        <authorList>
            <person name="Townsley L."/>
            <person name="Shank E.A."/>
        </authorList>
    </citation>
    <scope>NUCLEOTIDE SEQUENCE [LARGE SCALE GENOMIC DNA]</scope>
    <source>
        <strain evidence="4 5">CH01</strain>
    </source>
</reference>
<protein>
    <submittedName>
        <fullName evidence="4">NAD(P)H dehydrogenase</fullName>
    </submittedName>
</protein>